<sequence>MSFSSRVIGIAGTAKNTGKTTATNFILKEMHKRKLTPALTSIGYDGERLDNVTGLPKPRVPVVPGTLVAVAHRCLPVSTAQVEVIEETGISTPLGPVVLGIIKKAGQMVVAGPNKSSSLRVILDKLTVYKPHLILVDGALNRIAPMVETQGFILATGASRSSDITRLAYEAHSLDYLFRLPLYQGDWYNYITLVGGDQISFDFSSVFTRSQVDRIIAKFSPAVEKIIIPGVVREELWKELAGVISAQGAGVTIAVADPIKLALGGSVGNLHRLFEGLGERGVAIKVKRPLPLLAISVNPFYPKYRFEANDYHPAYVDAERLHKAVARAVTVPVADVMRNGGLLLEALGIKE</sequence>
<keyword evidence="2" id="KW-1185">Reference proteome</keyword>
<dbReference type="KEGG" id="dbc:MFMK1_001768"/>
<name>A0AAU0UNK6_9FIRM</name>
<dbReference type="EMBL" id="CP121694">
    <property type="protein sequence ID" value="WRO21947.1"/>
    <property type="molecule type" value="Genomic_DNA"/>
</dbReference>
<reference evidence="1 2" key="1">
    <citation type="submission" date="2023-04" db="EMBL/GenBank/DDBJ databases">
        <authorList>
            <person name="Hsu D."/>
        </authorList>
    </citation>
    <scope>NUCLEOTIDE SEQUENCE [LARGE SCALE GENOMIC DNA]</scope>
    <source>
        <strain evidence="1 2">MK1</strain>
    </source>
</reference>
<dbReference type="RefSeq" id="WP_366924773.1">
    <property type="nucleotide sequence ID" value="NZ_CP121694.1"/>
</dbReference>
<dbReference type="Proteomes" id="UP001329915">
    <property type="component" value="Chromosome"/>
</dbReference>
<evidence type="ECO:0000313" key="1">
    <source>
        <dbReference type="EMBL" id="WRO21947.1"/>
    </source>
</evidence>
<dbReference type="InterPro" id="IPR027417">
    <property type="entry name" value="P-loop_NTPase"/>
</dbReference>
<accession>A0AAU0UNK6</accession>
<protein>
    <submittedName>
        <fullName evidence="1">Uncharacterized protein</fullName>
    </submittedName>
</protein>
<dbReference type="AlphaFoldDB" id="A0AAU0UNK6"/>
<evidence type="ECO:0000313" key="2">
    <source>
        <dbReference type="Proteomes" id="UP001329915"/>
    </source>
</evidence>
<organism evidence="1 2">
    <name type="scientific">Metallumcola ferriviriculae</name>
    <dbReference type="NCBI Taxonomy" id="3039180"/>
    <lineage>
        <taxon>Bacteria</taxon>
        <taxon>Bacillati</taxon>
        <taxon>Bacillota</taxon>
        <taxon>Clostridia</taxon>
        <taxon>Neomoorellales</taxon>
        <taxon>Desulfitibacteraceae</taxon>
        <taxon>Metallumcola</taxon>
    </lineage>
</organism>
<gene>
    <name evidence="1" type="ORF">MFMK1_001768</name>
</gene>
<dbReference type="SUPFAM" id="SSF52540">
    <property type="entry name" value="P-loop containing nucleoside triphosphate hydrolases"/>
    <property type="match status" value="1"/>
</dbReference>
<proteinExistence type="predicted"/>